<evidence type="ECO:0000256" key="4">
    <source>
        <dbReference type="ARBA" id="ARBA00022777"/>
    </source>
</evidence>
<organism evidence="7 8">
    <name type="scientific">Halosimplex rubrum</name>
    <dbReference type="NCBI Taxonomy" id="869889"/>
    <lineage>
        <taxon>Archaea</taxon>
        <taxon>Methanobacteriati</taxon>
        <taxon>Methanobacteriota</taxon>
        <taxon>Stenosarchaea group</taxon>
        <taxon>Halobacteria</taxon>
        <taxon>Halobacteriales</taxon>
        <taxon>Haloarculaceae</taxon>
        <taxon>Halosimplex</taxon>
    </lineage>
</organism>
<keyword evidence="2" id="KW-0808">Transferase</keyword>
<evidence type="ECO:0000256" key="1">
    <source>
        <dbReference type="ARBA" id="ARBA00010688"/>
    </source>
</evidence>
<evidence type="ECO:0000313" key="7">
    <source>
        <dbReference type="EMBL" id="QLH78308.1"/>
    </source>
</evidence>
<gene>
    <name evidence="7" type="ORF">HZS55_13760</name>
</gene>
<evidence type="ECO:0000256" key="5">
    <source>
        <dbReference type="ARBA" id="ARBA00022840"/>
    </source>
</evidence>
<dbReference type="CDD" id="cd01167">
    <property type="entry name" value="bac_FRK"/>
    <property type="match status" value="1"/>
</dbReference>
<proteinExistence type="inferred from homology"/>
<dbReference type="InterPro" id="IPR050306">
    <property type="entry name" value="PfkB_Carbo_kinase"/>
</dbReference>
<keyword evidence="5" id="KW-0067">ATP-binding</keyword>
<keyword evidence="8" id="KW-1185">Reference proteome</keyword>
<dbReference type="InterPro" id="IPR029056">
    <property type="entry name" value="Ribokinase-like"/>
</dbReference>
<evidence type="ECO:0000256" key="3">
    <source>
        <dbReference type="ARBA" id="ARBA00022741"/>
    </source>
</evidence>
<dbReference type="PANTHER" id="PTHR43085">
    <property type="entry name" value="HEXOKINASE FAMILY MEMBER"/>
    <property type="match status" value="1"/>
</dbReference>
<dbReference type="Pfam" id="PF00294">
    <property type="entry name" value="PfkB"/>
    <property type="match status" value="1"/>
</dbReference>
<dbReference type="EMBL" id="CP058910">
    <property type="protein sequence ID" value="QLH78308.1"/>
    <property type="molecule type" value="Genomic_DNA"/>
</dbReference>
<dbReference type="InterPro" id="IPR002173">
    <property type="entry name" value="Carboh/pur_kinase_PfkB_CS"/>
</dbReference>
<dbReference type="OrthoDB" id="124714at2157"/>
<dbReference type="PANTHER" id="PTHR43085:SF1">
    <property type="entry name" value="PSEUDOURIDINE KINASE-RELATED"/>
    <property type="match status" value="1"/>
</dbReference>
<feature type="domain" description="Carbohydrate kinase PfkB" evidence="6">
    <location>
        <begin position="4"/>
        <end position="312"/>
    </location>
</feature>
<dbReference type="Gene3D" id="3.40.1190.20">
    <property type="match status" value="1"/>
</dbReference>
<dbReference type="GO" id="GO:0016301">
    <property type="term" value="F:kinase activity"/>
    <property type="evidence" value="ECO:0007669"/>
    <property type="project" value="UniProtKB-KW"/>
</dbReference>
<protein>
    <submittedName>
        <fullName evidence="7">Carbohydrate kinase</fullName>
    </submittedName>
</protein>
<dbReference type="GO" id="GO:0005524">
    <property type="term" value="F:ATP binding"/>
    <property type="evidence" value="ECO:0007669"/>
    <property type="project" value="UniProtKB-KW"/>
</dbReference>
<evidence type="ECO:0000259" key="6">
    <source>
        <dbReference type="Pfam" id="PF00294"/>
    </source>
</evidence>
<comment type="similarity">
    <text evidence="1">Belongs to the carbohydrate kinase PfkB family.</text>
</comment>
<keyword evidence="4 7" id="KW-0418">Kinase</keyword>
<keyword evidence="3" id="KW-0547">Nucleotide-binding</keyword>
<evidence type="ECO:0000256" key="2">
    <source>
        <dbReference type="ARBA" id="ARBA00022679"/>
    </source>
</evidence>
<accession>A0A7D5T0U3</accession>
<evidence type="ECO:0000313" key="8">
    <source>
        <dbReference type="Proteomes" id="UP000509667"/>
    </source>
</evidence>
<dbReference type="PROSITE" id="PS00584">
    <property type="entry name" value="PFKB_KINASES_2"/>
    <property type="match status" value="1"/>
</dbReference>
<dbReference type="KEGG" id="hrr:HZS55_13760"/>
<dbReference type="AlphaFoldDB" id="A0A7D5T0U3"/>
<dbReference type="InterPro" id="IPR011611">
    <property type="entry name" value="PfkB_dom"/>
</dbReference>
<dbReference type="RefSeq" id="WP_179908224.1">
    <property type="nucleotide sequence ID" value="NZ_CP058910.1"/>
</dbReference>
<sequence length="318" mass="33505">MDPSVLVAGETLVDFLPESDRPLESTERFARQPGGAPANVAVRLAQLDHTPWFWTRVGADPFGEFLAGVLADRGLPDRFVERDPSAKTTLAFVSGDPSSGPRFTFYRDGTADTRFRPGRVPDEALDAVEWVVVGSVLLASSPSREAVHDLVERAETRDCTVVFDLNARPELWPDADFEAETRRLLPSVDVVKASPEDLGPAGFDADAADDAALLDAVAPELHDLGPHTVFLTLGDRGAAASATAAAPWGADDATHDGYRVDAVDTTGAGDAFTAGAVAALVEGEDDLESVLARANAVAAASTMRAGGMAELPDPESVR</sequence>
<reference evidence="7 8" key="1">
    <citation type="submission" date="2020-07" db="EMBL/GenBank/DDBJ databases">
        <title>Halosimplex pelagicum sp. nov. and Halosimplex rubrum sp. nov., isolated from salted brown alga Laminaria, and emended description of the genus Halosimplex.</title>
        <authorList>
            <person name="Cui H."/>
        </authorList>
    </citation>
    <scope>NUCLEOTIDE SEQUENCE [LARGE SCALE GENOMIC DNA]</scope>
    <source>
        <strain evidence="7 8">R27</strain>
    </source>
</reference>
<name>A0A7D5T0U3_9EURY</name>
<dbReference type="GeneID" id="56078949"/>
<dbReference type="Proteomes" id="UP000509667">
    <property type="component" value="Chromosome"/>
</dbReference>
<dbReference type="SUPFAM" id="SSF53613">
    <property type="entry name" value="Ribokinase-like"/>
    <property type="match status" value="1"/>
</dbReference>